<feature type="transmembrane region" description="Helical" evidence="6">
    <location>
        <begin position="90"/>
        <end position="109"/>
    </location>
</feature>
<dbReference type="Proteomes" id="UP000000485">
    <property type="component" value="Chromosome"/>
</dbReference>
<evidence type="ECO:0000256" key="4">
    <source>
        <dbReference type="ARBA" id="ARBA00022989"/>
    </source>
</evidence>
<dbReference type="EMBL" id="CP002665">
    <property type="protein sequence ID" value="AEI11422.1"/>
    <property type="molecule type" value="Genomic_DNA"/>
</dbReference>
<dbReference type="AlphaFoldDB" id="F8A003"/>
<dbReference type="GO" id="GO:0005886">
    <property type="term" value="C:plasma membrane"/>
    <property type="evidence" value="ECO:0007669"/>
    <property type="project" value="UniProtKB-SubCell"/>
</dbReference>
<gene>
    <name evidence="8" type="ordered locus">Celgi_0903</name>
</gene>
<dbReference type="InterPro" id="IPR002994">
    <property type="entry name" value="Surf1/Shy1"/>
</dbReference>
<organism evidence="8 9">
    <name type="scientific">Cellulomonas gilvus (strain ATCC 13127 / NRRL B-14078)</name>
    <name type="common">Cellvibrio gilvus</name>
    <dbReference type="NCBI Taxonomy" id="593907"/>
    <lineage>
        <taxon>Bacteria</taxon>
        <taxon>Bacillati</taxon>
        <taxon>Actinomycetota</taxon>
        <taxon>Actinomycetes</taxon>
        <taxon>Micrococcales</taxon>
        <taxon>Cellulomonadaceae</taxon>
        <taxon>Cellulomonas</taxon>
    </lineage>
</organism>
<dbReference type="HOGENOM" id="CLU_047737_0_1_11"/>
<evidence type="ECO:0000256" key="7">
    <source>
        <dbReference type="SAM" id="MobiDB-lite"/>
    </source>
</evidence>
<evidence type="ECO:0000256" key="3">
    <source>
        <dbReference type="ARBA" id="ARBA00022692"/>
    </source>
</evidence>
<keyword evidence="4 6" id="KW-1133">Transmembrane helix</keyword>
<evidence type="ECO:0000313" key="8">
    <source>
        <dbReference type="EMBL" id="AEI11422.1"/>
    </source>
</evidence>
<keyword evidence="6" id="KW-1003">Cell membrane</keyword>
<evidence type="ECO:0000313" key="9">
    <source>
        <dbReference type="Proteomes" id="UP000000485"/>
    </source>
</evidence>
<comment type="similarity">
    <text evidence="2 6">Belongs to the SURF1 family.</text>
</comment>
<keyword evidence="3 6" id="KW-0812">Transmembrane</keyword>
<dbReference type="KEGG" id="cga:Celgi_0903"/>
<proteinExistence type="inferred from homology"/>
<dbReference type="PANTHER" id="PTHR23427">
    <property type="entry name" value="SURFEIT LOCUS PROTEIN"/>
    <property type="match status" value="1"/>
</dbReference>
<name>F8A003_CELGA</name>
<dbReference type="PANTHER" id="PTHR23427:SF2">
    <property type="entry name" value="SURFEIT LOCUS PROTEIN 1"/>
    <property type="match status" value="1"/>
</dbReference>
<dbReference type="PROSITE" id="PS50895">
    <property type="entry name" value="SURF1"/>
    <property type="match status" value="1"/>
</dbReference>
<keyword evidence="9" id="KW-1185">Reference proteome</keyword>
<protein>
    <recommendedName>
        <fullName evidence="6">SURF1-like protein</fullName>
    </recommendedName>
</protein>
<feature type="transmembrane region" description="Helical" evidence="6">
    <location>
        <begin position="301"/>
        <end position="319"/>
    </location>
</feature>
<feature type="region of interest" description="Disordered" evidence="7">
    <location>
        <begin position="31"/>
        <end position="74"/>
    </location>
</feature>
<comment type="subcellular location">
    <subcellularLocation>
        <location evidence="6">Cell membrane</location>
        <topology evidence="6">Multi-pass membrane protein</topology>
    </subcellularLocation>
    <subcellularLocation>
        <location evidence="1">Membrane</location>
    </subcellularLocation>
</comment>
<dbReference type="STRING" id="593907.Celgi_0903"/>
<dbReference type="eggNOG" id="COG3346">
    <property type="taxonomic scope" value="Bacteria"/>
</dbReference>
<evidence type="ECO:0000256" key="1">
    <source>
        <dbReference type="ARBA" id="ARBA00004370"/>
    </source>
</evidence>
<accession>F8A003</accession>
<dbReference type="CDD" id="cd06662">
    <property type="entry name" value="SURF1"/>
    <property type="match status" value="1"/>
</dbReference>
<dbReference type="Pfam" id="PF02104">
    <property type="entry name" value="SURF1"/>
    <property type="match status" value="1"/>
</dbReference>
<feature type="region of interest" description="Disordered" evidence="7">
    <location>
        <begin position="330"/>
        <end position="350"/>
    </location>
</feature>
<evidence type="ECO:0000256" key="6">
    <source>
        <dbReference type="RuleBase" id="RU363076"/>
    </source>
</evidence>
<evidence type="ECO:0000256" key="2">
    <source>
        <dbReference type="ARBA" id="ARBA00007165"/>
    </source>
</evidence>
<keyword evidence="5 6" id="KW-0472">Membrane</keyword>
<reference evidence="9" key="1">
    <citation type="submission" date="2011-04" db="EMBL/GenBank/DDBJ databases">
        <title>Complete sequence of Cellvibrio gilvus ATCC 13127.</title>
        <authorList>
            <person name="Lucas S."/>
            <person name="Han J."/>
            <person name="Lapidus A."/>
            <person name="Cheng J.-F."/>
            <person name="Goodwin L."/>
            <person name="Pitluck S."/>
            <person name="Peters L."/>
            <person name="Munk A."/>
            <person name="Detter J.C."/>
            <person name="Han C."/>
            <person name="Tapia R."/>
            <person name="Land M."/>
            <person name="Hauser L."/>
            <person name="Kyrpides N."/>
            <person name="Ivanova N."/>
            <person name="Ovchinnikova G."/>
            <person name="Pagani I."/>
            <person name="Mead D."/>
            <person name="Brumm P."/>
            <person name="Woyke T."/>
        </authorList>
    </citation>
    <scope>NUCLEOTIDE SEQUENCE [LARGE SCALE GENOMIC DNA]</scope>
    <source>
        <strain evidence="9">ATCC 13127 / NRRL B-14078</strain>
    </source>
</reference>
<sequence>MLTGLRGAGVILATQAVAGVSGRPAAALRHADGGSVAWRSSRPAPGGGDYRGAVPQSSPDDAAAVQDPWAPREGREPTTLLRAAVRPRMLALLVLLLAAATVCGLLGAWQLGRAEVRGHAAQERHDAELAAAAPVPLGDVLAPQESFRGELVARKVALTGRYEPAGQVLVPDRVHDGADGYLVLTPLRVTDTGGAAAGGADASGAVLPVVRGWVAAPGDADVPPAGSVDVVGYLQASEQSGDGVADGRATAISSAELVGAWGGPIYTGYLVVVSSAPAQSAGLALLDPPRTPGEGLNLQNLAYAAQWWIFGGFAVLLWWRMVRDEARGGRAEASPETAPSPGLVAGPSAG</sequence>
<dbReference type="InterPro" id="IPR045214">
    <property type="entry name" value="Surf1/Surf4"/>
</dbReference>
<evidence type="ECO:0000256" key="5">
    <source>
        <dbReference type="ARBA" id="ARBA00023136"/>
    </source>
</evidence>